<feature type="transmembrane region" description="Helical" evidence="1">
    <location>
        <begin position="7"/>
        <end position="23"/>
    </location>
</feature>
<gene>
    <name evidence="2" type="ORF">S12H4_46208</name>
</gene>
<evidence type="ECO:0000256" key="1">
    <source>
        <dbReference type="SAM" id="Phobius"/>
    </source>
</evidence>
<proteinExistence type="predicted"/>
<keyword evidence="1" id="KW-0472">Membrane</keyword>
<keyword evidence="1" id="KW-1133">Transmembrane helix</keyword>
<feature type="non-terminal residue" evidence="2">
    <location>
        <position position="1"/>
    </location>
</feature>
<organism evidence="2">
    <name type="scientific">marine sediment metagenome</name>
    <dbReference type="NCBI Taxonomy" id="412755"/>
    <lineage>
        <taxon>unclassified sequences</taxon>
        <taxon>metagenomes</taxon>
        <taxon>ecological metagenomes</taxon>
    </lineage>
</organism>
<dbReference type="EMBL" id="BARW01028649">
    <property type="protein sequence ID" value="GAJ14884.1"/>
    <property type="molecule type" value="Genomic_DNA"/>
</dbReference>
<accession>X1UBK9</accession>
<name>X1UBK9_9ZZZZ</name>
<keyword evidence="1" id="KW-0812">Transmembrane</keyword>
<feature type="transmembrane region" description="Helical" evidence="1">
    <location>
        <begin position="43"/>
        <end position="64"/>
    </location>
</feature>
<evidence type="ECO:0000313" key="2">
    <source>
        <dbReference type="EMBL" id="GAJ14884.1"/>
    </source>
</evidence>
<reference evidence="2" key="1">
    <citation type="journal article" date="2014" name="Front. Microbiol.">
        <title>High frequency of phylogenetically diverse reductive dehalogenase-homologous genes in deep subseafloor sedimentary metagenomes.</title>
        <authorList>
            <person name="Kawai M."/>
            <person name="Futagami T."/>
            <person name="Toyoda A."/>
            <person name="Takaki Y."/>
            <person name="Nishi S."/>
            <person name="Hori S."/>
            <person name="Arai W."/>
            <person name="Tsubouchi T."/>
            <person name="Morono Y."/>
            <person name="Uchiyama I."/>
            <person name="Ito T."/>
            <person name="Fujiyama A."/>
            <person name="Inagaki F."/>
            <person name="Takami H."/>
        </authorList>
    </citation>
    <scope>NUCLEOTIDE SEQUENCE</scope>
    <source>
        <strain evidence="2">Expedition CK06-06</strain>
    </source>
</reference>
<dbReference type="AlphaFoldDB" id="X1UBK9"/>
<protein>
    <submittedName>
        <fullName evidence="2">Uncharacterized protein</fullName>
    </submittedName>
</protein>
<comment type="caution">
    <text evidence="2">The sequence shown here is derived from an EMBL/GenBank/DDBJ whole genome shotgun (WGS) entry which is preliminary data.</text>
</comment>
<sequence>HIFRKYWWAILIGSVLIGLAILVQTTKDTNDFAKWIFNFIDDWAFVLSAIIMFFLATAAFLSILENRLERVEHAHRLALLRIRGWAEMTVNILGTPTKQILFQKKKIEEITKLHDSHVKTTGILHDAERLGGTLNDSVKTAVAFLLFYSARLSNQEQIEVLKRQLKLKDNIVPIKSDDEMRESIIELLTSFTGVIKTATEILVPKIK</sequence>